<evidence type="ECO:0000313" key="3">
    <source>
        <dbReference type="Proteomes" id="UP000243006"/>
    </source>
</evidence>
<dbReference type="EMBL" id="LVZM01013288">
    <property type="protein sequence ID" value="OUC44136.1"/>
    <property type="molecule type" value="Genomic_DNA"/>
</dbReference>
<protein>
    <submittedName>
        <fullName evidence="2">Putative C2 domain protein</fullName>
    </submittedName>
</protein>
<dbReference type="InterPro" id="IPR035892">
    <property type="entry name" value="C2_domain_sf"/>
</dbReference>
<dbReference type="InterPro" id="IPR000008">
    <property type="entry name" value="C2_dom"/>
</dbReference>
<dbReference type="GO" id="GO:0005544">
    <property type="term" value="F:calcium-dependent phospholipid binding"/>
    <property type="evidence" value="ECO:0007669"/>
    <property type="project" value="TreeGrafter"/>
</dbReference>
<dbReference type="PANTHER" id="PTHR10024:SF360">
    <property type="entry name" value="C2 DOMAIN-CONTAINING PROTEIN"/>
    <property type="match status" value="1"/>
</dbReference>
<accession>A0A1Y3EJU6</accession>
<dbReference type="GO" id="GO:0031045">
    <property type="term" value="C:dense core granule"/>
    <property type="evidence" value="ECO:0007669"/>
    <property type="project" value="TreeGrafter"/>
</dbReference>
<gene>
    <name evidence="2" type="ORF">D917_09310</name>
</gene>
<dbReference type="GO" id="GO:0000149">
    <property type="term" value="F:SNARE binding"/>
    <property type="evidence" value="ECO:0007669"/>
    <property type="project" value="TreeGrafter"/>
</dbReference>
<evidence type="ECO:0000313" key="2">
    <source>
        <dbReference type="EMBL" id="OUC44136.1"/>
    </source>
</evidence>
<dbReference type="GO" id="GO:0048791">
    <property type="term" value="P:calcium ion-regulated exocytosis of neurotransmitter"/>
    <property type="evidence" value="ECO:0007669"/>
    <property type="project" value="TreeGrafter"/>
</dbReference>
<comment type="caution">
    <text evidence="2">The sequence shown here is derived from an EMBL/GenBank/DDBJ whole genome shotgun (WGS) entry which is preliminary data.</text>
</comment>
<dbReference type="Proteomes" id="UP000243006">
    <property type="component" value="Unassembled WGS sequence"/>
</dbReference>
<dbReference type="SMART" id="SM00239">
    <property type="entry name" value="C2"/>
    <property type="match status" value="1"/>
</dbReference>
<reference evidence="2 3" key="1">
    <citation type="submission" date="2015-04" db="EMBL/GenBank/DDBJ databases">
        <title>Draft genome of the roundworm Trichinella nativa.</title>
        <authorList>
            <person name="Mitreva M."/>
        </authorList>
    </citation>
    <scope>NUCLEOTIDE SEQUENCE [LARGE SCALE GENOMIC DNA]</scope>
    <source>
        <strain evidence="2 3">ISS45</strain>
    </source>
</reference>
<organism evidence="2 3">
    <name type="scientific">Trichinella nativa</name>
    <dbReference type="NCBI Taxonomy" id="6335"/>
    <lineage>
        <taxon>Eukaryota</taxon>
        <taxon>Metazoa</taxon>
        <taxon>Ecdysozoa</taxon>
        <taxon>Nematoda</taxon>
        <taxon>Enoplea</taxon>
        <taxon>Dorylaimia</taxon>
        <taxon>Trichinellida</taxon>
        <taxon>Trichinellidae</taxon>
        <taxon>Trichinella</taxon>
    </lineage>
</organism>
<dbReference type="Gene3D" id="2.60.40.150">
    <property type="entry name" value="C2 domain"/>
    <property type="match status" value="1"/>
</dbReference>
<feature type="domain" description="C2" evidence="1">
    <location>
        <begin position="1"/>
        <end position="108"/>
    </location>
</feature>
<sequence>MCNIQISSIAVGCLFFVIKKNDPGRLPNPYVKAYLLQERHHYCRSRIHKKTENAEFNEVFSFEAPIDGLSSRMLQLTVYDYERIKRHDIIGNVIMRDLLEKSDLSSWTEYTMHVVDNDVSIFLLTVIYF</sequence>
<name>A0A1Y3EJU6_9BILA</name>
<dbReference type="PANTHER" id="PTHR10024">
    <property type="entry name" value="SYNAPTOTAGMIN"/>
    <property type="match status" value="1"/>
</dbReference>
<dbReference type="GO" id="GO:0030672">
    <property type="term" value="C:synaptic vesicle membrane"/>
    <property type="evidence" value="ECO:0007669"/>
    <property type="project" value="TreeGrafter"/>
</dbReference>
<dbReference type="AlphaFoldDB" id="A0A1Y3EJU6"/>
<dbReference type="GO" id="GO:0048488">
    <property type="term" value="P:synaptic vesicle endocytosis"/>
    <property type="evidence" value="ECO:0007669"/>
    <property type="project" value="TreeGrafter"/>
</dbReference>
<dbReference type="GO" id="GO:0001786">
    <property type="term" value="F:phosphatidylserine binding"/>
    <property type="evidence" value="ECO:0007669"/>
    <property type="project" value="TreeGrafter"/>
</dbReference>
<evidence type="ECO:0000259" key="1">
    <source>
        <dbReference type="PROSITE" id="PS50004"/>
    </source>
</evidence>
<dbReference type="GO" id="GO:0005886">
    <property type="term" value="C:plasma membrane"/>
    <property type="evidence" value="ECO:0007669"/>
    <property type="project" value="TreeGrafter"/>
</dbReference>
<dbReference type="SUPFAM" id="SSF49562">
    <property type="entry name" value="C2 domain (Calcium/lipid-binding domain, CaLB)"/>
    <property type="match status" value="1"/>
</dbReference>
<dbReference type="GO" id="GO:0030276">
    <property type="term" value="F:clathrin binding"/>
    <property type="evidence" value="ECO:0007669"/>
    <property type="project" value="TreeGrafter"/>
</dbReference>
<dbReference type="PROSITE" id="PS50004">
    <property type="entry name" value="C2"/>
    <property type="match status" value="1"/>
</dbReference>
<dbReference type="Pfam" id="PF00168">
    <property type="entry name" value="C2"/>
    <property type="match status" value="1"/>
</dbReference>
<dbReference type="GO" id="GO:0030424">
    <property type="term" value="C:axon"/>
    <property type="evidence" value="ECO:0007669"/>
    <property type="project" value="TreeGrafter"/>
</dbReference>
<dbReference type="GO" id="GO:0005509">
    <property type="term" value="F:calcium ion binding"/>
    <property type="evidence" value="ECO:0007669"/>
    <property type="project" value="TreeGrafter"/>
</dbReference>
<proteinExistence type="predicted"/>